<name>A0A9P1E436_CUSEU</name>
<comment type="caution">
    <text evidence="1">The sequence shown here is derived from an EMBL/GenBank/DDBJ whole genome shotgun (WGS) entry which is preliminary data.</text>
</comment>
<dbReference type="AlphaFoldDB" id="A0A9P1E436"/>
<reference evidence="1" key="1">
    <citation type="submission" date="2022-07" db="EMBL/GenBank/DDBJ databases">
        <authorList>
            <person name="Macas J."/>
            <person name="Novak P."/>
            <person name="Neumann P."/>
        </authorList>
    </citation>
    <scope>NUCLEOTIDE SEQUENCE</scope>
</reference>
<organism evidence="1 2">
    <name type="scientific">Cuscuta europaea</name>
    <name type="common">European dodder</name>
    <dbReference type="NCBI Taxonomy" id="41803"/>
    <lineage>
        <taxon>Eukaryota</taxon>
        <taxon>Viridiplantae</taxon>
        <taxon>Streptophyta</taxon>
        <taxon>Embryophyta</taxon>
        <taxon>Tracheophyta</taxon>
        <taxon>Spermatophyta</taxon>
        <taxon>Magnoliopsida</taxon>
        <taxon>eudicotyledons</taxon>
        <taxon>Gunneridae</taxon>
        <taxon>Pentapetalae</taxon>
        <taxon>asterids</taxon>
        <taxon>lamiids</taxon>
        <taxon>Solanales</taxon>
        <taxon>Convolvulaceae</taxon>
        <taxon>Cuscuteae</taxon>
        <taxon>Cuscuta</taxon>
        <taxon>Cuscuta subgen. Cuscuta</taxon>
    </lineage>
</organism>
<proteinExistence type="predicted"/>
<accession>A0A9P1E436</accession>
<keyword evidence="2" id="KW-1185">Reference proteome</keyword>
<evidence type="ECO:0000313" key="1">
    <source>
        <dbReference type="EMBL" id="CAH9078630.1"/>
    </source>
</evidence>
<gene>
    <name evidence="1" type="ORF">CEURO_LOCUS6857</name>
</gene>
<dbReference type="EMBL" id="CAMAPE010000010">
    <property type="protein sequence ID" value="CAH9078630.1"/>
    <property type="molecule type" value="Genomic_DNA"/>
</dbReference>
<sequence>MVLFKIFINTINTSKYYTYILASKNITIHLLNMVNNVMGLNVSPLTARLSFMTSGGTEPVTVKVSQPLSNVKVDDNSGNGGGSSWDFFEPIDEFSGSFLGWRCVMMAQMVEEMWLKKNS</sequence>
<protein>
    <submittedName>
        <fullName evidence="1">Uncharacterized protein</fullName>
    </submittedName>
</protein>
<dbReference type="Proteomes" id="UP001152484">
    <property type="component" value="Unassembled WGS sequence"/>
</dbReference>
<evidence type="ECO:0000313" key="2">
    <source>
        <dbReference type="Proteomes" id="UP001152484"/>
    </source>
</evidence>